<dbReference type="Proteomes" id="UP000799291">
    <property type="component" value="Unassembled WGS sequence"/>
</dbReference>
<dbReference type="SUPFAM" id="SSF55486">
    <property type="entry name" value="Metalloproteases ('zincins'), catalytic domain"/>
    <property type="match status" value="1"/>
</dbReference>
<dbReference type="GO" id="GO:0008237">
    <property type="term" value="F:metallopeptidase activity"/>
    <property type="evidence" value="ECO:0007669"/>
    <property type="project" value="InterPro"/>
</dbReference>
<sequence length="384" mass="42513">MLTVQKLLSLPVFLSATLIAHALAAPQGFIDEDKKDSNLDYAAALTGGEGCGDKELKAIREGFDEMNKIFQAALNPDFTREAEVEFFGPPDRISNYTAMIEGNLRRAAQYGNREGNATKNPDIHVRCDDPNGMCDEGDKKKGKHYVYNIGNEPHINFCNKYFDMDPLDDKVDEEADEDQTKNDLLNYYNRATAWARMVMHFSGVGTAVVVQAVANTQPNATSEWSLNFSEGPMNTSVLAGVKDAHPETNGPNNIRILKHAFGVTRAKLLATLSTQTAYDAANNAENYALYAQARYVMQKKNFYPNMPIMNFGNDMAVLTNEGIQDGDRKKFACFEMSDVVQRRQGTNEMGGALPSSASATSRIWHSQTFALIWLILSCLGIFAL</sequence>
<proteinExistence type="predicted"/>
<feature type="signal peptide" evidence="1">
    <location>
        <begin position="1"/>
        <end position="24"/>
    </location>
</feature>
<evidence type="ECO:0000313" key="2">
    <source>
        <dbReference type="EMBL" id="KAF2689520.1"/>
    </source>
</evidence>
<evidence type="ECO:0000256" key="1">
    <source>
        <dbReference type="SAM" id="SignalP"/>
    </source>
</evidence>
<dbReference type="OrthoDB" id="1896086at2759"/>
<reference evidence="2" key="1">
    <citation type="journal article" date="2020" name="Stud. Mycol.">
        <title>101 Dothideomycetes genomes: a test case for predicting lifestyles and emergence of pathogens.</title>
        <authorList>
            <person name="Haridas S."/>
            <person name="Albert R."/>
            <person name="Binder M."/>
            <person name="Bloem J."/>
            <person name="Labutti K."/>
            <person name="Salamov A."/>
            <person name="Andreopoulos B."/>
            <person name="Baker S."/>
            <person name="Barry K."/>
            <person name="Bills G."/>
            <person name="Bluhm B."/>
            <person name="Cannon C."/>
            <person name="Castanera R."/>
            <person name="Culley D."/>
            <person name="Daum C."/>
            <person name="Ezra D."/>
            <person name="Gonzalez J."/>
            <person name="Henrissat B."/>
            <person name="Kuo A."/>
            <person name="Liang C."/>
            <person name="Lipzen A."/>
            <person name="Lutzoni F."/>
            <person name="Magnuson J."/>
            <person name="Mondo S."/>
            <person name="Nolan M."/>
            <person name="Ohm R."/>
            <person name="Pangilinan J."/>
            <person name="Park H.-J."/>
            <person name="Ramirez L."/>
            <person name="Alfaro M."/>
            <person name="Sun H."/>
            <person name="Tritt A."/>
            <person name="Yoshinaga Y."/>
            <person name="Zwiers L.-H."/>
            <person name="Turgeon B."/>
            <person name="Goodwin S."/>
            <person name="Spatafora J."/>
            <person name="Crous P."/>
            <person name="Grigoriev I."/>
        </authorList>
    </citation>
    <scope>NUCLEOTIDE SEQUENCE</scope>
    <source>
        <strain evidence="2">CBS 122367</strain>
    </source>
</reference>
<evidence type="ECO:0000313" key="3">
    <source>
        <dbReference type="Proteomes" id="UP000799291"/>
    </source>
</evidence>
<dbReference type="InterPro" id="IPR024079">
    <property type="entry name" value="MetalloPept_cat_dom_sf"/>
</dbReference>
<keyword evidence="1" id="KW-0732">Signal</keyword>
<dbReference type="AlphaFoldDB" id="A0A6G1JH19"/>
<protein>
    <submittedName>
        <fullName evidence="2">Uncharacterized protein</fullName>
    </submittedName>
</protein>
<dbReference type="EMBL" id="MU005572">
    <property type="protein sequence ID" value="KAF2689520.1"/>
    <property type="molecule type" value="Genomic_DNA"/>
</dbReference>
<name>A0A6G1JH19_9PLEO</name>
<keyword evidence="3" id="KW-1185">Reference proteome</keyword>
<organism evidence="2 3">
    <name type="scientific">Lentithecium fluviatile CBS 122367</name>
    <dbReference type="NCBI Taxonomy" id="1168545"/>
    <lineage>
        <taxon>Eukaryota</taxon>
        <taxon>Fungi</taxon>
        <taxon>Dikarya</taxon>
        <taxon>Ascomycota</taxon>
        <taxon>Pezizomycotina</taxon>
        <taxon>Dothideomycetes</taxon>
        <taxon>Pleosporomycetidae</taxon>
        <taxon>Pleosporales</taxon>
        <taxon>Massarineae</taxon>
        <taxon>Lentitheciaceae</taxon>
        <taxon>Lentithecium</taxon>
    </lineage>
</organism>
<accession>A0A6G1JH19</accession>
<dbReference type="Gene3D" id="3.40.390.10">
    <property type="entry name" value="Collagenase (Catalytic Domain)"/>
    <property type="match status" value="1"/>
</dbReference>
<gene>
    <name evidence="2" type="ORF">K458DRAFT_358342</name>
</gene>
<feature type="chain" id="PRO_5026011309" evidence="1">
    <location>
        <begin position="25"/>
        <end position="384"/>
    </location>
</feature>